<dbReference type="EMBL" id="JAPZVP010000001">
    <property type="protein sequence ID" value="MDA1358240.1"/>
    <property type="molecule type" value="Genomic_DNA"/>
</dbReference>
<reference evidence="1" key="1">
    <citation type="submission" date="2022-12" db="EMBL/GenBank/DDBJ databases">
        <title>Gycomyces niveus sp.nov.,a novel actinomycete isolated from soil in Shouguan.</title>
        <authorList>
            <person name="Yang X."/>
        </authorList>
    </citation>
    <scope>NUCLEOTIDE SEQUENCE</scope>
    <source>
        <strain evidence="1">NEAU-A15</strain>
    </source>
</reference>
<organism evidence="1 2">
    <name type="scientific">Glycomyces luteolus</name>
    <dbReference type="NCBI Taxonomy" id="2670330"/>
    <lineage>
        <taxon>Bacteria</taxon>
        <taxon>Bacillati</taxon>
        <taxon>Actinomycetota</taxon>
        <taxon>Actinomycetes</taxon>
        <taxon>Glycomycetales</taxon>
        <taxon>Glycomycetaceae</taxon>
        <taxon>Glycomyces</taxon>
    </lineage>
</organism>
<comment type="caution">
    <text evidence="1">The sequence shown here is derived from an EMBL/GenBank/DDBJ whole genome shotgun (WGS) entry which is preliminary data.</text>
</comment>
<dbReference type="AlphaFoldDB" id="A0A9X3T213"/>
<accession>A0A9X3T213</accession>
<sequence length="65" mass="6815">MATAPEPPAPPTDAELYGTEVRFPAAATIALALANPQLRSFRTVLMLHTGAVGLSMLDGIRTLPL</sequence>
<evidence type="ECO:0000313" key="1">
    <source>
        <dbReference type="EMBL" id="MDA1358240.1"/>
    </source>
</evidence>
<gene>
    <name evidence="1" type="ORF">O1R50_01295</name>
</gene>
<name>A0A9X3T213_9ACTN</name>
<keyword evidence="2" id="KW-1185">Reference proteome</keyword>
<proteinExistence type="predicted"/>
<dbReference type="RefSeq" id="WP_270108026.1">
    <property type="nucleotide sequence ID" value="NZ_JAPZVP010000001.1"/>
</dbReference>
<protein>
    <submittedName>
        <fullName evidence="1">Uncharacterized protein</fullName>
    </submittedName>
</protein>
<dbReference type="Proteomes" id="UP001146067">
    <property type="component" value="Unassembled WGS sequence"/>
</dbReference>
<evidence type="ECO:0000313" key="2">
    <source>
        <dbReference type="Proteomes" id="UP001146067"/>
    </source>
</evidence>